<dbReference type="Gene3D" id="3.10.340.11">
    <property type="entry name" value="Methenyltetrahydromethanopterin Cyclohydrolase, Chain A, domain 1"/>
    <property type="match status" value="1"/>
</dbReference>
<name>A0A1J5MYL1_9BACT</name>
<dbReference type="Proteomes" id="UP000181901">
    <property type="component" value="Unassembled WGS sequence"/>
</dbReference>
<comment type="function">
    <text evidence="1 12">Catalyzes the hydrolysis of methenyl-H(4)MPT(+) to 5-formyl-H(4)MPT.</text>
</comment>
<dbReference type="EC" id="3.5.4.27" evidence="5 12"/>
<comment type="pathway">
    <text evidence="3 12">One-carbon metabolism; formaldehyde degradation; formate from formaldehyde (H(4)MPT route): step 3/5.</text>
</comment>
<evidence type="ECO:0000256" key="7">
    <source>
        <dbReference type="ARBA" id="ARBA00022490"/>
    </source>
</evidence>
<organism evidence="13 14">
    <name type="scientific">Pseudodesulfovibrio hydrargyri</name>
    <dbReference type="NCBI Taxonomy" id="2125990"/>
    <lineage>
        <taxon>Bacteria</taxon>
        <taxon>Pseudomonadati</taxon>
        <taxon>Thermodesulfobacteriota</taxon>
        <taxon>Desulfovibrionia</taxon>
        <taxon>Desulfovibrionales</taxon>
        <taxon>Desulfovibrionaceae</taxon>
    </lineage>
</organism>
<gene>
    <name evidence="12 13" type="primary">mch</name>
    <name evidence="13" type="ORF">BerOc1_00896</name>
</gene>
<comment type="caution">
    <text evidence="13">The sequence shown here is derived from an EMBL/GenBank/DDBJ whole genome shotgun (WGS) entry which is preliminary data.</text>
</comment>
<evidence type="ECO:0000256" key="2">
    <source>
        <dbReference type="ARBA" id="ARBA00004496"/>
    </source>
</evidence>
<evidence type="ECO:0000256" key="8">
    <source>
        <dbReference type="ARBA" id="ARBA00022563"/>
    </source>
</evidence>
<comment type="catalytic activity">
    <reaction evidence="11 12">
        <text>5,10-methenyl-5,6,7,8-tetrahydromethanopterin + H2O = N(5)-formyl-5,6,7,8-tetrahydromethanopterin + H(+)</text>
        <dbReference type="Rhea" id="RHEA:19053"/>
        <dbReference type="ChEBI" id="CHEBI:15377"/>
        <dbReference type="ChEBI" id="CHEBI:15378"/>
        <dbReference type="ChEBI" id="CHEBI:58018"/>
        <dbReference type="ChEBI" id="CHEBI:58337"/>
        <dbReference type="EC" id="3.5.4.27"/>
    </reaction>
</comment>
<dbReference type="HAMAP" id="MF_00486">
    <property type="entry name" value="McH"/>
    <property type="match status" value="1"/>
</dbReference>
<evidence type="ECO:0000256" key="12">
    <source>
        <dbReference type="HAMAP-Rule" id="MF_00486"/>
    </source>
</evidence>
<evidence type="ECO:0000256" key="9">
    <source>
        <dbReference type="ARBA" id="ARBA00022801"/>
    </source>
</evidence>
<keyword evidence="14" id="KW-1185">Reference proteome</keyword>
<evidence type="ECO:0000313" key="13">
    <source>
        <dbReference type="EMBL" id="OIQ51534.1"/>
    </source>
</evidence>
<keyword evidence="7 12" id="KW-0963">Cytoplasm</keyword>
<dbReference type="OrthoDB" id="241529at2"/>
<keyword evidence="8 12" id="KW-0554">One-carbon metabolism</keyword>
<evidence type="ECO:0000256" key="11">
    <source>
        <dbReference type="ARBA" id="ARBA00048684"/>
    </source>
</evidence>
<evidence type="ECO:0000256" key="6">
    <source>
        <dbReference type="ARBA" id="ARBA00020597"/>
    </source>
</evidence>
<evidence type="ECO:0000256" key="1">
    <source>
        <dbReference type="ARBA" id="ARBA00004058"/>
    </source>
</evidence>
<evidence type="ECO:0000256" key="10">
    <source>
        <dbReference type="ARBA" id="ARBA00030468"/>
    </source>
</evidence>
<dbReference type="InterPro" id="IPR003209">
    <property type="entry name" value="METHMP_CycHdrlase"/>
</dbReference>
<dbReference type="AlphaFoldDB" id="A0A1J5MYL1"/>
<evidence type="ECO:0000256" key="5">
    <source>
        <dbReference type="ARBA" id="ARBA00012765"/>
    </source>
</evidence>
<protein>
    <recommendedName>
        <fullName evidence="6 12">Methenyltetrahydromethanopterin cyclohydrolase</fullName>
        <ecNumber evidence="5 12">3.5.4.27</ecNumber>
    </recommendedName>
    <alternativeName>
        <fullName evidence="10 12">Methenyl-H4MPT cyclohydrolase</fullName>
    </alternativeName>
</protein>
<dbReference type="Pfam" id="PF02289">
    <property type="entry name" value="MCH"/>
    <property type="match status" value="1"/>
</dbReference>
<accession>A0A1J5MYL1</accession>
<comment type="subcellular location">
    <subcellularLocation>
        <location evidence="2 12">Cytoplasm</location>
    </subcellularLocation>
</comment>
<dbReference type="SUPFAM" id="SSF56199">
    <property type="entry name" value="Methenyltetrahydromethanopterin cyclohydrolase"/>
    <property type="match status" value="1"/>
</dbReference>
<proteinExistence type="inferred from homology"/>
<dbReference type="CDD" id="cd00545">
    <property type="entry name" value="MCH"/>
    <property type="match status" value="1"/>
</dbReference>
<dbReference type="EMBL" id="LKAQ01000002">
    <property type="protein sequence ID" value="OIQ51534.1"/>
    <property type="molecule type" value="Genomic_DNA"/>
</dbReference>
<sequence length="307" mass="32656">MADRADSLNVIEIKLPNGATVVDAGIKATGSLEAGRLMGEACLAGCGSVGWTEIHFGDEVHPGVRVVVDRPKAGCMASQYAGWAVSLDDDGAGSPYFAMGSGPARALYGHEPIFEHLGYAESADEAAIIFEGSKLPTEAVAEKVARDCGVTPENLCMLIAPTASLAGSVQIAARVVETGLHKLHELGFDLDAVLSGYGTCPVPPVAKSDLRAIGRTNDAVLYGGTVWYAVDCEDADVERIIERVPSSSSKDYGTLFYDLFKRYDGDFYKIDPMLFSPARVIVNNVRSGRVFTAGRLDGEMYMRSCAS</sequence>
<evidence type="ECO:0000256" key="3">
    <source>
        <dbReference type="ARBA" id="ARBA00005087"/>
    </source>
</evidence>
<dbReference type="Gene3D" id="3.30.1030.10">
    <property type="entry name" value="Methenyltetrahydromethanopterin Cyclohydrolase, Chain A, domain 2"/>
    <property type="match status" value="1"/>
</dbReference>
<comment type="similarity">
    <text evidence="4 12">Belongs to the MCH family.</text>
</comment>
<dbReference type="GO" id="GO:0046294">
    <property type="term" value="P:formaldehyde catabolic process"/>
    <property type="evidence" value="ECO:0007669"/>
    <property type="project" value="UniProtKB-UniRule"/>
</dbReference>
<evidence type="ECO:0000313" key="14">
    <source>
        <dbReference type="Proteomes" id="UP000181901"/>
    </source>
</evidence>
<evidence type="ECO:0000256" key="4">
    <source>
        <dbReference type="ARBA" id="ARBA00006902"/>
    </source>
</evidence>
<keyword evidence="9 12" id="KW-0378">Hydrolase</keyword>
<dbReference type="GO" id="GO:0006730">
    <property type="term" value="P:one-carbon metabolic process"/>
    <property type="evidence" value="ECO:0007669"/>
    <property type="project" value="UniProtKB-UniRule"/>
</dbReference>
<reference evidence="13 14" key="1">
    <citation type="submission" date="2015-09" db="EMBL/GenBank/DDBJ databases">
        <title>Genome of Desulfovibrio dechloracetivorans BerOc1, a mercury methylating strain isolated from highly hydrocarbons and metals contaminated coastal sediments.</title>
        <authorList>
            <person name="Goni Urriza M."/>
            <person name="Gassie C."/>
            <person name="Bouchez O."/>
            <person name="Klopp C."/>
            <person name="Ranchou-Peyruse A."/>
            <person name="Remy G."/>
        </authorList>
    </citation>
    <scope>NUCLEOTIDE SEQUENCE [LARGE SCALE GENOMIC DNA]</scope>
    <source>
        <strain evidence="13 14">BerOc1</strain>
    </source>
</reference>
<dbReference type="UniPathway" id="UPA00562">
    <property type="reaction ID" value="UER00703"/>
</dbReference>
<dbReference type="NCBIfam" id="TIGR03120">
    <property type="entry name" value="one_C_mch"/>
    <property type="match status" value="1"/>
</dbReference>
<dbReference type="GO" id="GO:0018759">
    <property type="term" value="F:methenyltetrahydromethanopterin cyclohydrolase activity"/>
    <property type="evidence" value="ECO:0007669"/>
    <property type="project" value="UniProtKB-UniRule"/>
</dbReference>
<dbReference type="GO" id="GO:0005737">
    <property type="term" value="C:cytoplasm"/>
    <property type="evidence" value="ECO:0007669"/>
    <property type="project" value="UniProtKB-SubCell"/>
</dbReference>